<dbReference type="InterPro" id="IPR051010">
    <property type="entry name" value="BCAA_transport"/>
</dbReference>
<dbReference type="AlphaFoldDB" id="A0A7C4H5J0"/>
<dbReference type="EMBL" id="DTBQ01000019">
    <property type="protein sequence ID" value="HGM46230.1"/>
    <property type="molecule type" value="Genomic_DNA"/>
</dbReference>
<proteinExistence type="predicted"/>
<dbReference type="PANTHER" id="PTHR30483">
    <property type="entry name" value="LEUCINE-SPECIFIC-BINDING PROTEIN"/>
    <property type="match status" value="1"/>
</dbReference>
<dbReference type="InterPro" id="IPR028082">
    <property type="entry name" value="Peripla_BP_I"/>
</dbReference>
<dbReference type="InterPro" id="IPR028081">
    <property type="entry name" value="Leu-bd"/>
</dbReference>
<organism evidence="5">
    <name type="scientific">Thermofilum pendens</name>
    <dbReference type="NCBI Taxonomy" id="2269"/>
    <lineage>
        <taxon>Archaea</taxon>
        <taxon>Thermoproteota</taxon>
        <taxon>Thermoprotei</taxon>
        <taxon>Thermofilales</taxon>
        <taxon>Thermofilaceae</taxon>
        <taxon>Thermofilum</taxon>
    </lineage>
</organism>
<keyword evidence="3" id="KW-0472">Membrane</keyword>
<name>A0A7C4H5J0_THEPE</name>
<protein>
    <recommendedName>
        <fullName evidence="4">Leucine-binding protein domain-containing protein</fullName>
    </recommendedName>
</protein>
<gene>
    <name evidence="5" type="ORF">ENU21_00565</name>
</gene>
<evidence type="ECO:0000256" key="1">
    <source>
        <dbReference type="ARBA" id="ARBA00022729"/>
    </source>
</evidence>
<feature type="transmembrane region" description="Helical" evidence="3">
    <location>
        <begin position="488"/>
        <end position="508"/>
    </location>
</feature>
<evidence type="ECO:0000259" key="4">
    <source>
        <dbReference type="Pfam" id="PF13458"/>
    </source>
</evidence>
<evidence type="ECO:0000256" key="3">
    <source>
        <dbReference type="SAM" id="Phobius"/>
    </source>
</evidence>
<evidence type="ECO:0000313" key="5">
    <source>
        <dbReference type="EMBL" id="HGM46230.1"/>
    </source>
</evidence>
<feature type="domain" description="Leucine-binding protein" evidence="4">
    <location>
        <begin position="34"/>
        <end position="408"/>
    </location>
</feature>
<comment type="caution">
    <text evidence="5">The sequence shown here is derived from an EMBL/GenBank/DDBJ whole genome shotgun (WGS) entry which is preliminary data.</text>
</comment>
<dbReference type="CDD" id="cd06328">
    <property type="entry name" value="PBP1_SBP-like"/>
    <property type="match status" value="1"/>
</dbReference>
<sequence length="514" mass="55957">MSMKPLAAKLAAFLALLVSASFLAAAAYAQPQQEIKIGIVTDRSGALSYYGDMSINGFILGLMYALDIKSFETVVPNLEWKLDWEGRTIHIIAASNVPAGQQVPDPVTATKAAEDLILNKGVEILVGCADSASAIALTQIAEKYRVVFLVVPAADHEITKTYLNRYVFQISSTTWHDAIAGGSYAAKLGKTVAFLAPSNPWGRSTVSAWSTVIQEKGGVIVADIYAPATTTDFTPYIQALLASKAEVFVPVWAGATALALYQQINASGVYQRMKVTSGIPDLATLNLLRMGLYLPQYEGMMKYAWNLPQNNPVNDWLVSKYVELYKQGKLPTMGAVLLAFPLPDLFVGEGFVAGHALGLALKKTGGSTDSEKLISALEGLSFLSVKGKITIRKEDHRTIQDMYIARIVWDTTSLAKYYKPEELPDLYKPLLTYGMFAPQYIETVESVTPPVEVNLYPQQPPPEQPPPQQPPATQPPAQPPPQQPAADYTPYIAALVIVVVLVAALFFLKKRSKK</sequence>
<keyword evidence="3" id="KW-1133">Transmembrane helix</keyword>
<feature type="region of interest" description="Disordered" evidence="2">
    <location>
        <begin position="452"/>
        <end position="485"/>
    </location>
</feature>
<evidence type="ECO:0000256" key="2">
    <source>
        <dbReference type="SAM" id="MobiDB-lite"/>
    </source>
</evidence>
<dbReference type="Gene3D" id="3.40.50.2300">
    <property type="match status" value="2"/>
</dbReference>
<accession>A0A7C4H5J0</accession>
<reference evidence="5" key="1">
    <citation type="journal article" date="2020" name="mSystems">
        <title>Genome- and Community-Level Interaction Insights into Carbon Utilization and Element Cycling Functions of Hydrothermarchaeota in Hydrothermal Sediment.</title>
        <authorList>
            <person name="Zhou Z."/>
            <person name="Liu Y."/>
            <person name="Xu W."/>
            <person name="Pan J."/>
            <person name="Luo Z.H."/>
            <person name="Li M."/>
        </authorList>
    </citation>
    <scope>NUCLEOTIDE SEQUENCE</scope>
    <source>
        <strain evidence="5">SpSt-649</strain>
    </source>
</reference>
<keyword evidence="3" id="KW-0812">Transmembrane</keyword>
<dbReference type="PANTHER" id="PTHR30483:SF6">
    <property type="entry name" value="PERIPLASMIC BINDING PROTEIN OF ABC TRANSPORTER FOR NATURAL AMINO ACIDS"/>
    <property type="match status" value="1"/>
</dbReference>
<dbReference type="Pfam" id="PF13458">
    <property type="entry name" value="Peripla_BP_6"/>
    <property type="match status" value="1"/>
</dbReference>
<keyword evidence="1" id="KW-0732">Signal</keyword>
<feature type="compositionally biased region" description="Pro residues" evidence="2">
    <location>
        <begin position="458"/>
        <end position="483"/>
    </location>
</feature>
<dbReference type="SUPFAM" id="SSF53822">
    <property type="entry name" value="Periplasmic binding protein-like I"/>
    <property type="match status" value="1"/>
</dbReference>